<feature type="domain" description="FAD-binding" evidence="5">
    <location>
        <begin position="2"/>
        <end position="333"/>
    </location>
</feature>
<evidence type="ECO:0000256" key="3">
    <source>
        <dbReference type="ARBA" id="ARBA00022827"/>
    </source>
</evidence>
<dbReference type="SUPFAM" id="SSF51905">
    <property type="entry name" value="FAD/NAD(P)-binding domain"/>
    <property type="match status" value="1"/>
</dbReference>
<name>A0A2T0T429_9PSEU</name>
<dbReference type="OrthoDB" id="4568714at2"/>
<dbReference type="PANTHER" id="PTHR46496:SF1">
    <property type="entry name" value="ZEAXANTHIN EPOXIDASE, CHLOROPLASTIC"/>
    <property type="match status" value="1"/>
</dbReference>
<keyword evidence="7" id="KW-1185">Reference proteome</keyword>
<evidence type="ECO:0000256" key="4">
    <source>
        <dbReference type="ARBA" id="ARBA00023002"/>
    </source>
</evidence>
<sequence>MTRVVVVGAGIGGLVAAVALRRVGIDVEVYERSPEPRVEGTGLSIMSNAVAALRGHGVELALEDRGRAIESFHLNTFDGRPIRAVPVRSIGDRLGAPSVCVHRADLQQALLEAAGDCPIAVGAVATGFTADGDGVRVDFADGRVARGDVLIGADGFHSAVRGQLVGPETPRDAGYACWLATIPFAHKALPAGHVAHYWGRGSRFGLVDIGHGRAYWWGTRNNTTWDGTKEQVLRACDGWADEVRAAVEATPVEAIVGLAARDRPFLRTWGDGPVTLLGDAAHPMLTSLGQGAGMAVEDGVVLARCLAGATDPRQALRRYEDERRARTRRMVRTSRALSRFEQAERPWARLVRDAAFRWMPEPLLHRQNASAMTFPATTGTRST</sequence>
<evidence type="ECO:0000256" key="2">
    <source>
        <dbReference type="ARBA" id="ARBA00022630"/>
    </source>
</evidence>
<proteinExistence type="predicted"/>
<dbReference type="GO" id="GO:0071949">
    <property type="term" value="F:FAD binding"/>
    <property type="evidence" value="ECO:0007669"/>
    <property type="project" value="InterPro"/>
</dbReference>
<keyword evidence="3" id="KW-0274">FAD</keyword>
<keyword evidence="4" id="KW-0560">Oxidoreductase</keyword>
<gene>
    <name evidence="6" type="ORF">CLV43_106126</name>
</gene>
<evidence type="ECO:0000259" key="5">
    <source>
        <dbReference type="Pfam" id="PF01494"/>
    </source>
</evidence>
<dbReference type="PRINTS" id="PR00420">
    <property type="entry name" value="RNGMNOXGNASE"/>
</dbReference>
<dbReference type="AlphaFoldDB" id="A0A2T0T429"/>
<dbReference type="InterPro" id="IPR036188">
    <property type="entry name" value="FAD/NAD-bd_sf"/>
</dbReference>
<reference evidence="6 7" key="1">
    <citation type="submission" date="2018-03" db="EMBL/GenBank/DDBJ databases">
        <title>Genomic Encyclopedia of Archaeal and Bacterial Type Strains, Phase II (KMG-II): from individual species to whole genera.</title>
        <authorList>
            <person name="Goeker M."/>
        </authorList>
    </citation>
    <scope>NUCLEOTIDE SEQUENCE [LARGE SCALE GENOMIC DNA]</scope>
    <source>
        <strain evidence="6 7">DSM 44720</strain>
    </source>
</reference>
<evidence type="ECO:0000256" key="1">
    <source>
        <dbReference type="ARBA" id="ARBA00001974"/>
    </source>
</evidence>
<comment type="cofactor">
    <cofactor evidence="1">
        <name>FAD</name>
        <dbReference type="ChEBI" id="CHEBI:57692"/>
    </cofactor>
</comment>
<dbReference type="Gene3D" id="3.50.50.60">
    <property type="entry name" value="FAD/NAD(P)-binding domain"/>
    <property type="match status" value="1"/>
</dbReference>
<dbReference type="PANTHER" id="PTHR46496">
    <property type="match status" value="1"/>
</dbReference>
<evidence type="ECO:0000313" key="6">
    <source>
        <dbReference type="EMBL" id="PRY40391.1"/>
    </source>
</evidence>
<evidence type="ECO:0000313" key="7">
    <source>
        <dbReference type="Proteomes" id="UP000239494"/>
    </source>
</evidence>
<accession>A0A2T0T429</accession>
<dbReference type="InterPro" id="IPR002938">
    <property type="entry name" value="FAD-bd"/>
</dbReference>
<keyword evidence="2" id="KW-0285">Flavoprotein</keyword>
<dbReference type="Proteomes" id="UP000239494">
    <property type="component" value="Unassembled WGS sequence"/>
</dbReference>
<organism evidence="6 7">
    <name type="scientific">Umezawaea tangerina</name>
    <dbReference type="NCBI Taxonomy" id="84725"/>
    <lineage>
        <taxon>Bacteria</taxon>
        <taxon>Bacillati</taxon>
        <taxon>Actinomycetota</taxon>
        <taxon>Actinomycetes</taxon>
        <taxon>Pseudonocardiales</taxon>
        <taxon>Pseudonocardiaceae</taxon>
        <taxon>Umezawaea</taxon>
    </lineage>
</organism>
<dbReference type="GO" id="GO:0016491">
    <property type="term" value="F:oxidoreductase activity"/>
    <property type="evidence" value="ECO:0007669"/>
    <property type="project" value="UniProtKB-KW"/>
</dbReference>
<dbReference type="EMBL" id="PVTF01000006">
    <property type="protein sequence ID" value="PRY40391.1"/>
    <property type="molecule type" value="Genomic_DNA"/>
</dbReference>
<dbReference type="Pfam" id="PF01494">
    <property type="entry name" value="FAD_binding_3"/>
    <property type="match status" value="1"/>
</dbReference>
<dbReference type="RefSeq" id="WP_106188956.1">
    <property type="nucleotide sequence ID" value="NZ_PVTF01000006.1"/>
</dbReference>
<protein>
    <submittedName>
        <fullName evidence="6">2-polyprenyl-6-methoxyphenol hydroxylase-like FAD-dependent oxidoreductase</fullName>
    </submittedName>
</protein>
<comment type="caution">
    <text evidence="6">The sequence shown here is derived from an EMBL/GenBank/DDBJ whole genome shotgun (WGS) entry which is preliminary data.</text>
</comment>